<dbReference type="AlphaFoldDB" id="A0A9P4S2V6"/>
<comment type="caution">
    <text evidence="1">The sequence shown here is derived from an EMBL/GenBank/DDBJ whole genome shotgun (WGS) entry which is preliminary data.</text>
</comment>
<gene>
    <name evidence="1" type="ORF">M501DRAFT_1021117</name>
</gene>
<dbReference type="EMBL" id="MU006192">
    <property type="protein sequence ID" value="KAF2834063.1"/>
    <property type="molecule type" value="Genomic_DNA"/>
</dbReference>
<sequence length="161" mass="17333">MKGHDLAGLSSATTSPELGLVRFRLSYLSPLSYPVIQSSNRSLVCYFGSWAADWIAPACLPPRRDKTEFGEKSPTSKQLSILARVGKLKLRLTPTPSDLNRRRGASEGFHSGNGFSFHSHSHRPCKSSLAEISSPFRIGSARANMLVVGFAEAGLGAAEVS</sequence>
<accession>A0A9P4S2V6</accession>
<organism evidence="1 2">
    <name type="scientific">Patellaria atrata CBS 101060</name>
    <dbReference type="NCBI Taxonomy" id="1346257"/>
    <lineage>
        <taxon>Eukaryota</taxon>
        <taxon>Fungi</taxon>
        <taxon>Dikarya</taxon>
        <taxon>Ascomycota</taxon>
        <taxon>Pezizomycotina</taxon>
        <taxon>Dothideomycetes</taxon>
        <taxon>Dothideomycetes incertae sedis</taxon>
        <taxon>Patellariales</taxon>
        <taxon>Patellariaceae</taxon>
        <taxon>Patellaria</taxon>
    </lineage>
</organism>
<keyword evidence="2" id="KW-1185">Reference proteome</keyword>
<evidence type="ECO:0000313" key="1">
    <source>
        <dbReference type="EMBL" id="KAF2834063.1"/>
    </source>
</evidence>
<name>A0A9P4S2V6_9PEZI</name>
<proteinExistence type="predicted"/>
<dbReference type="Proteomes" id="UP000799429">
    <property type="component" value="Unassembled WGS sequence"/>
</dbReference>
<evidence type="ECO:0000313" key="2">
    <source>
        <dbReference type="Proteomes" id="UP000799429"/>
    </source>
</evidence>
<reference evidence="1" key="1">
    <citation type="journal article" date="2020" name="Stud. Mycol.">
        <title>101 Dothideomycetes genomes: a test case for predicting lifestyles and emergence of pathogens.</title>
        <authorList>
            <person name="Haridas S."/>
            <person name="Albert R."/>
            <person name="Binder M."/>
            <person name="Bloem J."/>
            <person name="Labutti K."/>
            <person name="Salamov A."/>
            <person name="Andreopoulos B."/>
            <person name="Baker S."/>
            <person name="Barry K."/>
            <person name="Bills G."/>
            <person name="Bluhm B."/>
            <person name="Cannon C."/>
            <person name="Castanera R."/>
            <person name="Culley D."/>
            <person name="Daum C."/>
            <person name="Ezra D."/>
            <person name="Gonzalez J."/>
            <person name="Henrissat B."/>
            <person name="Kuo A."/>
            <person name="Liang C."/>
            <person name="Lipzen A."/>
            <person name="Lutzoni F."/>
            <person name="Magnuson J."/>
            <person name="Mondo S."/>
            <person name="Nolan M."/>
            <person name="Ohm R."/>
            <person name="Pangilinan J."/>
            <person name="Park H.-J."/>
            <person name="Ramirez L."/>
            <person name="Alfaro M."/>
            <person name="Sun H."/>
            <person name="Tritt A."/>
            <person name="Yoshinaga Y."/>
            <person name="Zwiers L.-H."/>
            <person name="Turgeon B."/>
            <person name="Goodwin S."/>
            <person name="Spatafora J."/>
            <person name="Crous P."/>
            <person name="Grigoriev I."/>
        </authorList>
    </citation>
    <scope>NUCLEOTIDE SEQUENCE</scope>
    <source>
        <strain evidence="1">CBS 101060</strain>
    </source>
</reference>
<protein>
    <submittedName>
        <fullName evidence="1">Uncharacterized protein</fullName>
    </submittedName>
</protein>